<gene>
    <name evidence="2" type="primary">80</name>
    <name evidence="2" type="ORF">HHTV2_80</name>
</gene>
<accession>R4T6C5</accession>
<name>R4T6C5_9CAUD</name>
<reference evidence="2 3" key="1">
    <citation type="submission" date="2012-12" db="EMBL/GenBank/DDBJ databases">
        <authorList>
            <person name="Sencilo A."/>
            <person name="Jacobs-Sera D."/>
            <person name="Russell D.A."/>
            <person name="Ko C."/>
            <person name="Atanasova N."/>
            <person name="Osterlund E."/>
            <person name="Oksanen H.M."/>
            <person name="Bamford D.H."/>
            <person name="Hatfull G.F."/>
            <person name="Roine E."/>
            <person name="Hendrix R.W."/>
        </authorList>
    </citation>
    <scope>NUCLEOTIDE SEQUENCE [LARGE SCALE GENOMIC DNA]</scope>
</reference>
<feature type="region of interest" description="Disordered" evidence="1">
    <location>
        <begin position="24"/>
        <end position="45"/>
    </location>
</feature>
<evidence type="ECO:0000256" key="1">
    <source>
        <dbReference type="SAM" id="MobiDB-lite"/>
    </source>
</evidence>
<organism evidence="2 3">
    <name type="scientific">Haloarcula hispanica tailed virus 2</name>
    <dbReference type="NCBI Taxonomy" id="1273751"/>
    <lineage>
        <taxon>Viruses</taxon>
        <taxon>Duplodnaviria</taxon>
        <taxon>Heunggongvirae</taxon>
        <taxon>Uroviricota</taxon>
        <taxon>Caudoviricetes</taxon>
        <taxon>Saparoviridae</taxon>
        <taxon>Halohivirus</taxon>
        <taxon>Halohivirus suolae</taxon>
        <taxon>Halohivirus HHTV2</taxon>
    </lineage>
</organism>
<dbReference type="EMBL" id="KC292024">
    <property type="protein sequence ID" value="AGM11244.1"/>
    <property type="molecule type" value="Genomic_DNA"/>
</dbReference>
<dbReference type="Proteomes" id="UP000203112">
    <property type="component" value="Segment"/>
</dbReference>
<evidence type="ECO:0000313" key="3">
    <source>
        <dbReference type="Proteomes" id="UP000203112"/>
    </source>
</evidence>
<evidence type="ECO:0000313" key="2">
    <source>
        <dbReference type="EMBL" id="AGM11244.1"/>
    </source>
</evidence>
<dbReference type="KEGG" id="vg:16194312"/>
<keyword evidence="3" id="KW-1185">Reference proteome</keyword>
<dbReference type="RefSeq" id="YP_008060389.1">
    <property type="nucleotide sequence ID" value="NC_021340.1"/>
</dbReference>
<sequence length="95" mass="9678">MTKRAYLLAAVVLLAALAGCAAEEGEGTETPQPDGGVPDGSLVSDGDVQEGVTVIVDRQREVVCYVYRDDANDVAVGGTGGISCLPFSEVKGYGG</sequence>
<proteinExistence type="predicted"/>
<dbReference type="GeneID" id="16194312"/>
<protein>
    <submittedName>
        <fullName evidence="2">Uncharacterized protein</fullName>
    </submittedName>
</protein>
<dbReference type="PROSITE" id="PS51257">
    <property type="entry name" value="PROKAR_LIPOPROTEIN"/>
    <property type="match status" value="1"/>
</dbReference>